<evidence type="ECO:0000256" key="1">
    <source>
        <dbReference type="PROSITE-ProRule" id="PRU00169"/>
    </source>
</evidence>
<dbReference type="PANTHER" id="PTHR45228">
    <property type="entry name" value="CYCLIC DI-GMP PHOSPHODIESTERASE TM_0186-RELATED"/>
    <property type="match status" value="1"/>
</dbReference>
<dbReference type="Gene3D" id="3.40.50.2300">
    <property type="match status" value="1"/>
</dbReference>
<feature type="domain" description="Response regulatory" evidence="2">
    <location>
        <begin position="9"/>
        <end position="125"/>
    </location>
</feature>
<feature type="modified residue" description="4-aspartylphosphate" evidence="1">
    <location>
        <position position="58"/>
    </location>
</feature>
<name>A0A2S8FGX9_9BACT</name>
<dbReference type="OrthoDB" id="9804747at2"/>
<dbReference type="Pfam" id="PF00072">
    <property type="entry name" value="Response_reg"/>
    <property type="match status" value="1"/>
</dbReference>
<dbReference type="Pfam" id="PF13487">
    <property type="entry name" value="HD_5"/>
    <property type="match status" value="1"/>
</dbReference>
<dbReference type="PROSITE" id="PS51832">
    <property type="entry name" value="HD_GYP"/>
    <property type="match status" value="1"/>
</dbReference>
<dbReference type="InterPro" id="IPR037522">
    <property type="entry name" value="HD_GYP_dom"/>
</dbReference>
<dbReference type="RefSeq" id="WP_105356369.1">
    <property type="nucleotide sequence ID" value="NZ_PUIB01000019.1"/>
</dbReference>
<dbReference type="SUPFAM" id="SSF109604">
    <property type="entry name" value="HD-domain/PDEase-like"/>
    <property type="match status" value="1"/>
</dbReference>
<dbReference type="SMART" id="SM00448">
    <property type="entry name" value="REC"/>
    <property type="match status" value="1"/>
</dbReference>
<organism evidence="4 5">
    <name type="scientific">Blastopirellula marina</name>
    <dbReference type="NCBI Taxonomy" id="124"/>
    <lineage>
        <taxon>Bacteria</taxon>
        <taxon>Pseudomonadati</taxon>
        <taxon>Planctomycetota</taxon>
        <taxon>Planctomycetia</taxon>
        <taxon>Pirellulales</taxon>
        <taxon>Pirellulaceae</taxon>
        <taxon>Blastopirellula</taxon>
    </lineage>
</organism>
<dbReference type="CDD" id="cd17574">
    <property type="entry name" value="REC_OmpR"/>
    <property type="match status" value="1"/>
</dbReference>
<gene>
    <name evidence="4" type="ORF">C5Y98_18595</name>
</gene>
<keyword evidence="1" id="KW-0597">Phosphoprotein</keyword>
<sequence>MEKLESKTSVLVVDDDDIALEMIEHYLTQEGFMVFTALDGREALALLEKHEIHIVITDWEMPVINGLELCRQIRQRFTEHYIYCILLTSRGRHEEIVEGMASGADDFMVKPFNPPELLARINAGIRLVGLETRDLVIFAMARLAESRDTETGEHLERVRQYSRCLARAMANMPQFADVIDGEFIRLIYQTSPLHDIGKVGIPDGVLLKPGKLTADEFEVMKKHTILGADTLDAALRKFPRARFLRMARDIAAAHHEKWDGSGYPYGLSGTDIPLSARIVAVADVYDALTTRRIYKDAYSTDYAETVILESSGKHFDPDIVKAFEACKQDFVQYVHQYSDAIEEPVDFVTGE</sequence>
<evidence type="ECO:0000313" key="4">
    <source>
        <dbReference type="EMBL" id="PQO31441.1"/>
    </source>
</evidence>
<accession>A0A2S8FGX9</accession>
<evidence type="ECO:0000259" key="2">
    <source>
        <dbReference type="PROSITE" id="PS50110"/>
    </source>
</evidence>
<comment type="caution">
    <text evidence="4">The sequence shown here is derived from an EMBL/GenBank/DDBJ whole genome shotgun (WGS) entry which is preliminary data.</text>
</comment>
<reference evidence="4 5" key="1">
    <citation type="submission" date="2018-02" db="EMBL/GenBank/DDBJ databases">
        <title>Comparative genomes isolates from brazilian mangrove.</title>
        <authorList>
            <person name="Araujo J.E."/>
            <person name="Taketani R.G."/>
            <person name="Silva M.C.P."/>
            <person name="Loureco M.V."/>
            <person name="Andreote F.D."/>
        </authorList>
    </citation>
    <scope>NUCLEOTIDE SEQUENCE [LARGE SCALE GENOMIC DNA]</scope>
    <source>
        <strain evidence="4 5">NAP PRIS-MGV</strain>
    </source>
</reference>
<dbReference type="Gene3D" id="1.10.3210.10">
    <property type="entry name" value="Hypothetical protein af1432"/>
    <property type="match status" value="1"/>
</dbReference>
<dbReference type="EMBL" id="PUIB01000019">
    <property type="protein sequence ID" value="PQO31441.1"/>
    <property type="molecule type" value="Genomic_DNA"/>
</dbReference>
<protein>
    <submittedName>
        <fullName evidence="4">Two-component system response regulator</fullName>
    </submittedName>
</protein>
<dbReference type="GO" id="GO:0000160">
    <property type="term" value="P:phosphorelay signal transduction system"/>
    <property type="evidence" value="ECO:0007669"/>
    <property type="project" value="InterPro"/>
</dbReference>
<dbReference type="InterPro" id="IPR001789">
    <property type="entry name" value="Sig_transdc_resp-reg_receiver"/>
</dbReference>
<dbReference type="PANTHER" id="PTHR45228:SF5">
    <property type="entry name" value="CYCLIC DI-GMP PHOSPHODIESTERASE VC_1348-RELATED"/>
    <property type="match status" value="1"/>
</dbReference>
<dbReference type="InterPro" id="IPR003607">
    <property type="entry name" value="HD/PDEase_dom"/>
</dbReference>
<dbReference type="AlphaFoldDB" id="A0A2S8FGX9"/>
<dbReference type="SMART" id="SM00471">
    <property type="entry name" value="HDc"/>
    <property type="match status" value="1"/>
</dbReference>
<proteinExistence type="predicted"/>
<evidence type="ECO:0000259" key="3">
    <source>
        <dbReference type="PROSITE" id="PS51832"/>
    </source>
</evidence>
<feature type="domain" description="HD-GYP" evidence="3">
    <location>
        <begin position="129"/>
        <end position="339"/>
    </location>
</feature>
<dbReference type="InterPro" id="IPR052020">
    <property type="entry name" value="Cyclic_di-GMP/3'3'-cGAMP_PDE"/>
</dbReference>
<dbReference type="Proteomes" id="UP000239388">
    <property type="component" value="Unassembled WGS sequence"/>
</dbReference>
<dbReference type="InterPro" id="IPR011006">
    <property type="entry name" value="CheY-like_superfamily"/>
</dbReference>
<dbReference type="SUPFAM" id="SSF52172">
    <property type="entry name" value="CheY-like"/>
    <property type="match status" value="1"/>
</dbReference>
<evidence type="ECO:0000313" key="5">
    <source>
        <dbReference type="Proteomes" id="UP000239388"/>
    </source>
</evidence>
<dbReference type="CDD" id="cd00077">
    <property type="entry name" value="HDc"/>
    <property type="match status" value="1"/>
</dbReference>
<dbReference type="PROSITE" id="PS50110">
    <property type="entry name" value="RESPONSE_REGULATORY"/>
    <property type="match status" value="1"/>
</dbReference>